<name>A0ACD5X4F4_AVESA</name>
<evidence type="ECO:0000313" key="2">
    <source>
        <dbReference type="Proteomes" id="UP001732700"/>
    </source>
</evidence>
<reference evidence="1" key="1">
    <citation type="submission" date="2021-05" db="EMBL/GenBank/DDBJ databases">
        <authorList>
            <person name="Scholz U."/>
            <person name="Mascher M."/>
            <person name="Fiebig A."/>
        </authorList>
    </citation>
    <scope>NUCLEOTIDE SEQUENCE [LARGE SCALE GENOMIC DNA]</scope>
</reference>
<dbReference type="Proteomes" id="UP001732700">
    <property type="component" value="Chromosome 4D"/>
</dbReference>
<organism evidence="1 2">
    <name type="scientific">Avena sativa</name>
    <name type="common">Oat</name>
    <dbReference type="NCBI Taxonomy" id="4498"/>
    <lineage>
        <taxon>Eukaryota</taxon>
        <taxon>Viridiplantae</taxon>
        <taxon>Streptophyta</taxon>
        <taxon>Embryophyta</taxon>
        <taxon>Tracheophyta</taxon>
        <taxon>Spermatophyta</taxon>
        <taxon>Magnoliopsida</taxon>
        <taxon>Liliopsida</taxon>
        <taxon>Poales</taxon>
        <taxon>Poaceae</taxon>
        <taxon>BOP clade</taxon>
        <taxon>Pooideae</taxon>
        <taxon>Poodae</taxon>
        <taxon>Poeae</taxon>
        <taxon>Poeae Chloroplast Group 1 (Aveneae type)</taxon>
        <taxon>Aveninae</taxon>
        <taxon>Avena</taxon>
    </lineage>
</organism>
<keyword evidence="2" id="KW-1185">Reference proteome</keyword>
<dbReference type="EnsemblPlants" id="AVESA.00010b.r2.4DG0737650.1">
    <property type="protein sequence ID" value="AVESA.00010b.r2.4DG0737650.1.CDS.1"/>
    <property type="gene ID" value="AVESA.00010b.r2.4DG0737650"/>
</dbReference>
<protein>
    <submittedName>
        <fullName evidence="1">Uncharacterized protein</fullName>
    </submittedName>
</protein>
<evidence type="ECO:0000313" key="1">
    <source>
        <dbReference type="EnsemblPlants" id="AVESA.00010b.r2.4DG0737650.1.CDS.1"/>
    </source>
</evidence>
<reference evidence="1" key="2">
    <citation type="submission" date="2025-09" db="UniProtKB">
        <authorList>
            <consortium name="EnsemblPlants"/>
        </authorList>
    </citation>
    <scope>IDENTIFICATION</scope>
</reference>
<sequence>MASDLDLSKASSSPNLPPSSSAEGVKQGPAADISWMMLDRFVFRRDDDDGSFPDVAAAPMRASSSTSLGDLFTVALLVAAPPAVSRLYVQWPRDPREPVDLEDKVTNLVTAHRNLLLLCTTSRLMVDKIPYRQDYFVFKAAAPASAGVVNSRIKRIPACPEPLEGRNITEPRLFHNDTIGMVYRSGYSDEFAVVQLAKFVVIPGCPNKMEAELCVFRSSLSSSKSIHEDNDEGVVAEGKWEVLMLPIHHSEEEFSDLRGFSTDGAITFNNSICWVDYHHGGILSYKPAPLAAQGVGESIISYIRLPIDDRPNNSLPKCLEMYRSLSVTGTRDNEQLKFIDVACKARAYVGPSFTITCHTFTPRSDNKWHKKVIITSEKLWYINFRNVSCRRIL</sequence>
<proteinExistence type="predicted"/>
<accession>A0ACD5X4F4</accession>